<evidence type="ECO:0000256" key="4">
    <source>
        <dbReference type="ARBA" id="ARBA00029737"/>
    </source>
</evidence>
<comment type="catalytic activity">
    <reaction evidence="1">
        <text>S-ubiquitinyl-[E2 ubiquitin-conjugating enzyme]-L-cysteine + [acceptor protein]-L-lysine = [E2 ubiquitin-conjugating enzyme]-L-cysteine + N(6)-ubiquitinyl-[acceptor protein]-L-lysine.</text>
        <dbReference type="EC" id="2.3.2.26"/>
    </reaction>
</comment>
<feature type="non-terminal residue" evidence="9">
    <location>
        <position position="130"/>
    </location>
</feature>
<dbReference type="EMBL" id="UYYB01143584">
    <property type="protein sequence ID" value="VDM85673.1"/>
    <property type="molecule type" value="Genomic_DNA"/>
</dbReference>
<sequence length="130" mass="14603">MLKSWQKICISLEFLNFITFRFPDTSVFFAQLVLSSCEAQSSLKLVVRSLDKTPHILIWLLDSYVVAATGELQEDEGEQNRSEIRPFPAVKMLYKVFDAHTAATDPRANGEDASVGLIDVPFGCCMQLIE</sequence>
<dbReference type="GO" id="GO:0000151">
    <property type="term" value="C:ubiquitin ligase complex"/>
    <property type="evidence" value="ECO:0007669"/>
    <property type="project" value="TreeGrafter"/>
</dbReference>
<dbReference type="PANTHER" id="PTHR31531:SF2">
    <property type="entry name" value="E3 UBIQUITIN-PROTEIN LIGASE E3D"/>
    <property type="match status" value="1"/>
</dbReference>
<dbReference type="OrthoDB" id="5795359at2759"/>
<reference evidence="9 10" key="1">
    <citation type="submission" date="2018-11" db="EMBL/GenBank/DDBJ databases">
        <authorList>
            <consortium name="Pathogen Informatics"/>
        </authorList>
    </citation>
    <scope>NUCLEOTIDE SEQUENCE [LARGE SCALE GENOMIC DNA]</scope>
</reference>
<evidence type="ECO:0000256" key="3">
    <source>
        <dbReference type="ARBA" id="ARBA00013646"/>
    </source>
</evidence>
<dbReference type="GO" id="GO:0005634">
    <property type="term" value="C:nucleus"/>
    <property type="evidence" value="ECO:0007669"/>
    <property type="project" value="TreeGrafter"/>
</dbReference>
<dbReference type="Proteomes" id="UP000270094">
    <property type="component" value="Unassembled WGS sequence"/>
</dbReference>
<dbReference type="GO" id="GO:0061630">
    <property type="term" value="F:ubiquitin protein ligase activity"/>
    <property type="evidence" value="ECO:0007669"/>
    <property type="project" value="UniProtKB-EC"/>
</dbReference>
<dbReference type="GO" id="GO:0006513">
    <property type="term" value="P:protein monoubiquitination"/>
    <property type="evidence" value="ECO:0007669"/>
    <property type="project" value="TreeGrafter"/>
</dbReference>
<dbReference type="GO" id="GO:0031624">
    <property type="term" value="F:ubiquitin conjugating enzyme binding"/>
    <property type="evidence" value="ECO:0007669"/>
    <property type="project" value="TreeGrafter"/>
</dbReference>
<dbReference type="Pfam" id="PF09814">
    <property type="entry name" value="HECT_2"/>
    <property type="match status" value="1"/>
</dbReference>
<comment type="subunit">
    <text evidence="8">Interacts with UBE2C/UbcH10 (E2 ubiquitin-conjugating enzyme). In vitro, interacts with cyclin-B.</text>
</comment>
<dbReference type="GO" id="GO:0005829">
    <property type="term" value="C:cytosol"/>
    <property type="evidence" value="ECO:0007669"/>
    <property type="project" value="TreeGrafter"/>
</dbReference>
<dbReference type="AlphaFoldDB" id="A0A3P7JX41"/>
<evidence type="ECO:0000256" key="8">
    <source>
        <dbReference type="ARBA" id="ARBA00064185"/>
    </source>
</evidence>
<name>A0A3P7JX41_STRVU</name>
<dbReference type="GO" id="GO:0030332">
    <property type="term" value="F:cyclin binding"/>
    <property type="evidence" value="ECO:0007669"/>
    <property type="project" value="TreeGrafter"/>
</dbReference>
<keyword evidence="10" id="KW-1185">Reference proteome</keyword>
<organism evidence="9 10">
    <name type="scientific">Strongylus vulgaris</name>
    <name type="common">Blood worm</name>
    <dbReference type="NCBI Taxonomy" id="40348"/>
    <lineage>
        <taxon>Eukaryota</taxon>
        <taxon>Metazoa</taxon>
        <taxon>Ecdysozoa</taxon>
        <taxon>Nematoda</taxon>
        <taxon>Chromadorea</taxon>
        <taxon>Rhabditida</taxon>
        <taxon>Rhabditina</taxon>
        <taxon>Rhabditomorpha</taxon>
        <taxon>Strongyloidea</taxon>
        <taxon>Strongylidae</taxon>
        <taxon>Strongylus</taxon>
    </lineage>
</organism>
<comment type="function">
    <text evidence="7">E3 ubiquitin-protein ligase which accepts ubiquitin from specific E2 ubiquitin-conjugating enzymes, and transfers it to substrates, generally promoting their degradation by the proteasome. Independently of its E3 ubiquitin-protein ligase activity, acts as an inhibitor of CPSF3 endonuclease activity by blocking CPSF3 active site.</text>
</comment>
<dbReference type="EC" id="2.3.2.26" evidence="2"/>
<evidence type="ECO:0000256" key="7">
    <source>
        <dbReference type="ARBA" id="ARBA00053831"/>
    </source>
</evidence>
<dbReference type="GO" id="GO:0000209">
    <property type="term" value="P:protein polyubiquitination"/>
    <property type="evidence" value="ECO:0007669"/>
    <property type="project" value="TreeGrafter"/>
</dbReference>
<evidence type="ECO:0000313" key="9">
    <source>
        <dbReference type="EMBL" id="VDM85673.1"/>
    </source>
</evidence>
<evidence type="ECO:0000256" key="1">
    <source>
        <dbReference type="ARBA" id="ARBA00000885"/>
    </source>
</evidence>
<evidence type="ECO:0000256" key="2">
    <source>
        <dbReference type="ARBA" id="ARBA00012485"/>
    </source>
</evidence>
<dbReference type="GO" id="GO:0051865">
    <property type="term" value="P:protein autoubiquitination"/>
    <property type="evidence" value="ECO:0007669"/>
    <property type="project" value="TreeGrafter"/>
</dbReference>
<proteinExistence type="predicted"/>
<dbReference type="PANTHER" id="PTHR31531">
    <property type="entry name" value="E3 UBIQUITIN-PROTEIN LIGASE E3D FAMILY MEMBER"/>
    <property type="match status" value="1"/>
</dbReference>
<evidence type="ECO:0000313" key="10">
    <source>
        <dbReference type="Proteomes" id="UP000270094"/>
    </source>
</evidence>
<dbReference type="GO" id="GO:0043161">
    <property type="term" value="P:proteasome-mediated ubiquitin-dependent protein catabolic process"/>
    <property type="evidence" value="ECO:0007669"/>
    <property type="project" value="TreeGrafter"/>
</dbReference>
<gene>
    <name evidence="9" type="ORF">SVUK_LOCUS20671</name>
</gene>
<protein>
    <recommendedName>
        <fullName evidence="3">E3 ubiquitin-protein ligase E3D</fullName>
        <ecNumber evidence="2">2.3.2.26</ecNumber>
    </recommendedName>
    <alternativeName>
        <fullName evidence="6">HECT-type E3 ubiquitin transferase E3D</fullName>
    </alternativeName>
    <alternativeName>
        <fullName evidence="5">UbcH10-binding protein with a HECT-like domain</fullName>
    </alternativeName>
    <alternativeName>
        <fullName evidence="4">Ubiquitin-conjugating enzyme E2C-binding protein</fullName>
    </alternativeName>
</protein>
<evidence type="ECO:0000256" key="6">
    <source>
        <dbReference type="ARBA" id="ARBA00032298"/>
    </source>
</evidence>
<evidence type="ECO:0000256" key="5">
    <source>
        <dbReference type="ARBA" id="ARBA00032234"/>
    </source>
</evidence>
<dbReference type="InterPro" id="IPR019193">
    <property type="entry name" value="UBQ-conj_enz_E2-bd_prot"/>
</dbReference>
<accession>A0A3P7JX41</accession>